<evidence type="ECO:0000259" key="2">
    <source>
        <dbReference type="PROSITE" id="PS51186"/>
    </source>
</evidence>
<accession>A0A1H0YR24</accession>
<name>A0A1H0YR24_9EURY</name>
<proteinExistence type="predicted"/>
<evidence type="ECO:0000256" key="1">
    <source>
        <dbReference type="SAM" id="MobiDB-lite"/>
    </source>
</evidence>
<reference evidence="4" key="1">
    <citation type="submission" date="2016-10" db="EMBL/GenBank/DDBJ databases">
        <authorList>
            <person name="Varghese N."/>
            <person name="Submissions S."/>
        </authorList>
    </citation>
    <scope>NUCLEOTIDE SEQUENCE [LARGE SCALE GENOMIC DNA]</scope>
    <source>
        <strain evidence="4">CGMCC 1.12397</strain>
    </source>
</reference>
<evidence type="ECO:0000313" key="4">
    <source>
        <dbReference type="Proteomes" id="UP000199289"/>
    </source>
</evidence>
<dbReference type="InterPro" id="IPR000182">
    <property type="entry name" value="GNAT_dom"/>
</dbReference>
<gene>
    <name evidence="3" type="ORF">SAMN05216278_0776</name>
</gene>
<dbReference type="Gene3D" id="3.40.630.30">
    <property type="match status" value="1"/>
</dbReference>
<sequence length="239" mass="26439">MSNCAHERSAPVGSGGHSERAGPVSDLFPAAVETSRLRLERVGHEAIGVRELYGVVSSDDGIEDVTEHAPWSPHENPKETAEFLERCEKQFRDGENADYVIRLREGEEGAGEFAGMCGLNCEWDRDSAELGVWLRKRFWGRGYSGERARALMRLAFERLDFGLVAVGAAAENDRSRRAVEKYVESAGGRFEGVVRHGLAFADGSVRDEARYSVSREEWCGSDAERSSASVRFFDSLDGD</sequence>
<keyword evidence="3" id="KW-0808">Transferase</keyword>
<organism evidence="3 4">
    <name type="scientific">Halopelagius longus</name>
    <dbReference type="NCBI Taxonomy" id="1236180"/>
    <lineage>
        <taxon>Archaea</taxon>
        <taxon>Methanobacteriati</taxon>
        <taxon>Methanobacteriota</taxon>
        <taxon>Stenosarchaea group</taxon>
        <taxon>Halobacteria</taxon>
        <taxon>Halobacteriales</taxon>
        <taxon>Haloferacaceae</taxon>
    </lineage>
</organism>
<dbReference type="GO" id="GO:1990189">
    <property type="term" value="F:protein N-terminal-serine acetyltransferase activity"/>
    <property type="evidence" value="ECO:0007669"/>
    <property type="project" value="TreeGrafter"/>
</dbReference>
<feature type="region of interest" description="Disordered" evidence="1">
    <location>
        <begin position="1"/>
        <end position="25"/>
    </location>
</feature>
<dbReference type="PANTHER" id="PTHR43441">
    <property type="entry name" value="RIBOSOMAL-PROTEIN-SERINE ACETYLTRANSFERASE"/>
    <property type="match status" value="1"/>
</dbReference>
<dbReference type="InterPro" id="IPR051908">
    <property type="entry name" value="Ribosomal_N-acetyltransferase"/>
</dbReference>
<dbReference type="Proteomes" id="UP000199289">
    <property type="component" value="Unassembled WGS sequence"/>
</dbReference>
<dbReference type="AlphaFoldDB" id="A0A1H0YR24"/>
<dbReference type="EMBL" id="FNKQ01000001">
    <property type="protein sequence ID" value="SDQ17296.1"/>
    <property type="molecule type" value="Genomic_DNA"/>
</dbReference>
<dbReference type="Pfam" id="PF13302">
    <property type="entry name" value="Acetyltransf_3"/>
    <property type="match status" value="1"/>
</dbReference>
<dbReference type="PANTHER" id="PTHR43441:SF2">
    <property type="entry name" value="FAMILY ACETYLTRANSFERASE, PUTATIVE (AFU_ORTHOLOGUE AFUA_7G00850)-RELATED"/>
    <property type="match status" value="1"/>
</dbReference>
<dbReference type="GO" id="GO:0005737">
    <property type="term" value="C:cytoplasm"/>
    <property type="evidence" value="ECO:0007669"/>
    <property type="project" value="TreeGrafter"/>
</dbReference>
<protein>
    <submittedName>
        <fullName evidence="3">Protein N-acetyltransferase, RimJ/RimL family</fullName>
    </submittedName>
</protein>
<dbReference type="InterPro" id="IPR016181">
    <property type="entry name" value="Acyl_CoA_acyltransferase"/>
</dbReference>
<evidence type="ECO:0000313" key="3">
    <source>
        <dbReference type="EMBL" id="SDQ17296.1"/>
    </source>
</evidence>
<dbReference type="GO" id="GO:0008999">
    <property type="term" value="F:protein-N-terminal-alanine acetyltransferase activity"/>
    <property type="evidence" value="ECO:0007669"/>
    <property type="project" value="TreeGrafter"/>
</dbReference>
<feature type="domain" description="N-acetyltransferase" evidence="2">
    <location>
        <begin position="47"/>
        <end position="216"/>
    </location>
</feature>
<dbReference type="SUPFAM" id="SSF55729">
    <property type="entry name" value="Acyl-CoA N-acyltransferases (Nat)"/>
    <property type="match status" value="1"/>
</dbReference>
<dbReference type="PROSITE" id="PS51186">
    <property type="entry name" value="GNAT"/>
    <property type="match status" value="1"/>
</dbReference>